<evidence type="ECO:0000256" key="1">
    <source>
        <dbReference type="SAM" id="Phobius"/>
    </source>
</evidence>
<feature type="transmembrane region" description="Helical" evidence="1">
    <location>
        <begin position="20"/>
        <end position="40"/>
    </location>
</feature>
<proteinExistence type="predicted"/>
<evidence type="ECO:0000313" key="3">
    <source>
        <dbReference type="Proteomes" id="UP000215914"/>
    </source>
</evidence>
<keyword evidence="3" id="KW-1185">Reference proteome</keyword>
<dbReference type="Gramene" id="mRNA:HanXRQr2_Chr03g0091591">
    <property type="protein sequence ID" value="mRNA:HanXRQr2_Chr03g0091591"/>
    <property type="gene ID" value="HanXRQr2_Chr03g0091591"/>
</dbReference>
<reference evidence="2" key="2">
    <citation type="submission" date="2020-06" db="EMBL/GenBank/DDBJ databases">
        <title>Helianthus annuus Genome sequencing and assembly Release 2.</title>
        <authorList>
            <person name="Gouzy J."/>
            <person name="Langlade N."/>
            <person name="Munos S."/>
        </authorList>
    </citation>
    <scope>NUCLEOTIDE SEQUENCE</scope>
    <source>
        <tissue evidence="2">Leaves</tissue>
    </source>
</reference>
<gene>
    <name evidence="2" type="ORF">HanXRQr2_Chr03g0091591</name>
</gene>
<organism evidence="2 3">
    <name type="scientific">Helianthus annuus</name>
    <name type="common">Common sunflower</name>
    <dbReference type="NCBI Taxonomy" id="4232"/>
    <lineage>
        <taxon>Eukaryota</taxon>
        <taxon>Viridiplantae</taxon>
        <taxon>Streptophyta</taxon>
        <taxon>Embryophyta</taxon>
        <taxon>Tracheophyta</taxon>
        <taxon>Spermatophyta</taxon>
        <taxon>Magnoliopsida</taxon>
        <taxon>eudicotyledons</taxon>
        <taxon>Gunneridae</taxon>
        <taxon>Pentapetalae</taxon>
        <taxon>asterids</taxon>
        <taxon>campanulids</taxon>
        <taxon>Asterales</taxon>
        <taxon>Asteraceae</taxon>
        <taxon>Asteroideae</taxon>
        <taxon>Heliantheae alliance</taxon>
        <taxon>Heliantheae</taxon>
        <taxon>Helianthus</taxon>
    </lineage>
</organism>
<comment type="caution">
    <text evidence="2">The sequence shown here is derived from an EMBL/GenBank/DDBJ whole genome shotgun (WGS) entry which is preliminary data.</text>
</comment>
<keyword evidence="1" id="KW-0812">Transmembrane</keyword>
<evidence type="ECO:0000313" key="2">
    <source>
        <dbReference type="EMBL" id="KAF5812876.1"/>
    </source>
</evidence>
<name>A0A9K3JC88_HELAN</name>
<dbReference type="AlphaFoldDB" id="A0A9K3JC88"/>
<accession>A0A9K3JC88</accession>
<dbReference type="Proteomes" id="UP000215914">
    <property type="component" value="Unassembled WGS sequence"/>
</dbReference>
<sequence>MYSAIHDIDDEPNVKDGERMLLLCVYLPVIIGVTSGVGYFHNYQNKQRQQFPYRAETSSCSNTAYKNDCGIFASHGGGLAPFASFVLFPFSPSSIAISVGLFSTARVDFGEKTAIALTAQPFGDCILILTFVVMYMGCIDTDLIYFWTGVM</sequence>
<reference evidence="2" key="1">
    <citation type="journal article" date="2017" name="Nature">
        <title>The sunflower genome provides insights into oil metabolism, flowering and Asterid evolution.</title>
        <authorList>
            <person name="Badouin H."/>
            <person name="Gouzy J."/>
            <person name="Grassa C.J."/>
            <person name="Murat F."/>
            <person name="Staton S.E."/>
            <person name="Cottret L."/>
            <person name="Lelandais-Briere C."/>
            <person name="Owens G.L."/>
            <person name="Carrere S."/>
            <person name="Mayjonade B."/>
            <person name="Legrand L."/>
            <person name="Gill N."/>
            <person name="Kane N.C."/>
            <person name="Bowers J.E."/>
            <person name="Hubner S."/>
            <person name="Bellec A."/>
            <person name="Berard A."/>
            <person name="Berges H."/>
            <person name="Blanchet N."/>
            <person name="Boniface M.C."/>
            <person name="Brunel D."/>
            <person name="Catrice O."/>
            <person name="Chaidir N."/>
            <person name="Claudel C."/>
            <person name="Donnadieu C."/>
            <person name="Faraut T."/>
            <person name="Fievet G."/>
            <person name="Helmstetter N."/>
            <person name="King M."/>
            <person name="Knapp S.J."/>
            <person name="Lai Z."/>
            <person name="Le Paslier M.C."/>
            <person name="Lippi Y."/>
            <person name="Lorenzon L."/>
            <person name="Mandel J.R."/>
            <person name="Marage G."/>
            <person name="Marchand G."/>
            <person name="Marquand E."/>
            <person name="Bret-Mestries E."/>
            <person name="Morien E."/>
            <person name="Nambeesan S."/>
            <person name="Nguyen T."/>
            <person name="Pegot-Espagnet P."/>
            <person name="Pouilly N."/>
            <person name="Raftis F."/>
            <person name="Sallet E."/>
            <person name="Schiex T."/>
            <person name="Thomas J."/>
            <person name="Vandecasteele C."/>
            <person name="Vares D."/>
            <person name="Vear F."/>
            <person name="Vautrin S."/>
            <person name="Crespi M."/>
            <person name="Mangin B."/>
            <person name="Burke J.M."/>
            <person name="Salse J."/>
            <person name="Munos S."/>
            <person name="Vincourt P."/>
            <person name="Rieseberg L.H."/>
            <person name="Langlade N.B."/>
        </authorList>
    </citation>
    <scope>NUCLEOTIDE SEQUENCE</scope>
    <source>
        <tissue evidence="2">Leaves</tissue>
    </source>
</reference>
<protein>
    <submittedName>
        <fullName evidence="2">Uncharacterized protein</fullName>
    </submittedName>
</protein>
<keyword evidence="1" id="KW-1133">Transmembrane helix</keyword>
<dbReference type="EMBL" id="MNCJ02000318">
    <property type="protein sequence ID" value="KAF5812876.1"/>
    <property type="molecule type" value="Genomic_DNA"/>
</dbReference>
<feature type="transmembrane region" description="Helical" evidence="1">
    <location>
        <begin position="125"/>
        <end position="147"/>
    </location>
</feature>
<keyword evidence="1" id="KW-0472">Membrane</keyword>